<comment type="caution">
    <text evidence="1">The sequence shown here is derived from an EMBL/GenBank/DDBJ whole genome shotgun (WGS) entry which is preliminary data.</text>
</comment>
<dbReference type="AlphaFoldDB" id="A0AAD9HXF7"/>
<protein>
    <submittedName>
        <fullName evidence="1">Uncharacterized protein</fullName>
    </submittedName>
</protein>
<proteinExistence type="predicted"/>
<name>A0AAD9HXF7_9PEZI</name>
<evidence type="ECO:0000313" key="1">
    <source>
        <dbReference type="EMBL" id="KAK2066680.1"/>
    </source>
</evidence>
<accession>A0AAD9HXF7</accession>
<reference evidence="1" key="1">
    <citation type="journal article" date="2023" name="Mol. Plant Microbe Interact.">
        <title>Elucidating the Obligate Nature and Biological Capacity of an Invasive Fungal Corn Pathogen.</title>
        <authorList>
            <person name="MacCready J.S."/>
            <person name="Roggenkamp E.M."/>
            <person name="Gdanetz K."/>
            <person name="Chilvers M.I."/>
        </authorList>
    </citation>
    <scope>NUCLEOTIDE SEQUENCE</scope>
    <source>
        <strain evidence="1">PM02</strain>
    </source>
</reference>
<evidence type="ECO:0000313" key="2">
    <source>
        <dbReference type="Proteomes" id="UP001217918"/>
    </source>
</evidence>
<dbReference type="EMBL" id="JAQQPM010000001">
    <property type="protein sequence ID" value="KAK2066680.1"/>
    <property type="molecule type" value="Genomic_DNA"/>
</dbReference>
<organism evidence="1 2">
    <name type="scientific">Phyllachora maydis</name>
    <dbReference type="NCBI Taxonomy" id="1825666"/>
    <lineage>
        <taxon>Eukaryota</taxon>
        <taxon>Fungi</taxon>
        <taxon>Dikarya</taxon>
        <taxon>Ascomycota</taxon>
        <taxon>Pezizomycotina</taxon>
        <taxon>Sordariomycetes</taxon>
        <taxon>Sordariomycetidae</taxon>
        <taxon>Phyllachorales</taxon>
        <taxon>Phyllachoraceae</taxon>
        <taxon>Phyllachora</taxon>
    </lineage>
</organism>
<gene>
    <name evidence="1" type="ORF">P8C59_000472</name>
</gene>
<dbReference type="Proteomes" id="UP001217918">
    <property type="component" value="Unassembled WGS sequence"/>
</dbReference>
<sequence>MCTLGQDRHYLPARSEQFVEQHLGSPCRVAASWLFSDAGGRGLIQMRGCAWQAFRAPSVRGHWLVAEILPRGSCLHTPLTFAFYIS</sequence>
<keyword evidence="2" id="KW-1185">Reference proteome</keyword>